<evidence type="ECO:0000313" key="1">
    <source>
        <dbReference type="EMBL" id="RDH85989.1"/>
    </source>
</evidence>
<reference evidence="1 2" key="1">
    <citation type="journal article" date="2018" name="ISME J.">
        <title>Endosymbiont genomes yield clues of tubeworm success.</title>
        <authorList>
            <person name="Li Y."/>
            <person name="Liles M.R."/>
            <person name="Halanych K.M."/>
        </authorList>
    </citation>
    <scope>NUCLEOTIDE SEQUENCE [LARGE SCALE GENOMIC DNA]</scope>
    <source>
        <strain evidence="1">A1464</strain>
    </source>
</reference>
<organism evidence="1 2">
    <name type="scientific">endosymbiont of Galathealinum brachiosum</name>
    <dbReference type="NCBI Taxonomy" id="2200906"/>
    <lineage>
        <taxon>Bacteria</taxon>
        <taxon>Pseudomonadati</taxon>
        <taxon>Pseudomonadota</taxon>
        <taxon>Gammaproteobacteria</taxon>
        <taxon>sulfur-oxidizing symbionts</taxon>
    </lineage>
</organism>
<protein>
    <submittedName>
        <fullName evidence="1">Uncharacterized protein</fullName>
    </submittedName>
</protein>
<proteinExistence type="predicted"/>
<dbReference type="Proteomes" id="UP000254266">
    <property type="component" value="Unassembled WGS sequence"/>
</dbReference>
<evidence type="ECO:0000313" key="2">
    <source>
        <dbReference type="Proteomes" id="UP000254266"/>
    </source>
</evidence>
<sequence length="187" mass="21119">MRVYKIKNDRENYYSLIIKNVELGSKMPNYSPGFDATSRINDWVKPGASFYESSGYIGDGIKFPDVSTWITGNLVLNEKAYNLLNENLRVSGEFLPISIEGIDYYVFNTLKVIDDNLINTENSEDNIELGVNMGLKNVSFKDSDLDGAVLFKSNIDKLVSTYCTEQFKELLIVNGFNGLLFEEVMSS</sequence>
<comment type="caution">
    <text evidence="1">The sequence shown here is derived from an EMBL/GenBank/DDBJ whole genome shotgun (WGS) entry which is preliminary data.</text>
</comment>
<name>A0A370DM59_9GAMM</name>
<dbReference type="EMBL" id="QFXC01000002">
    <property type="protein sequence ID" value="RDH85989.1"/>
    <property type="molecule type" value="Genomic_DNA"/>
</dbReference>
<keyword evidence="2" id="KW-1185">Reference proteome</keyword>
<accession>A0A370DM59</accession>
<gene>
    <name evidence="1" type="ORF">DIZ80_00515</name>
</gene>
<dbReference type="AlphaFoldDB" id="A0A370DM59"/>